<protein>
    <submittedName>
        <fullName evidence="7">ABC-F family ATP-binding cassette domain-containing protein</fullName>
    </submittedName>
</protein>
<dbReference type="Proteomes" id="UP000664209">
    <property type="component" value="Unassembled WGS sequence"/>
</dbReference>
<dbReference type="GO" id="GO:0016887">
    <property type="term" value="F:ATP hydrolysis activity"/>
    <property type="evidence" value="ECO:0007669"/>
    <property type="project" value="InterPro"/>
</dbReference>
<organism evidence="7 8">
    <name type="scientific">Actinotalea soli</name>
    <dbReference type="NCBI Taxonomy" id="2819234"/>
    <lineage>
        <taxon>Bacteria</taxon>
        <taxon>Bacillati</taxon>
        <taxon>Actinomycetota</taxon>
        <taxon>Actinomycetes</taxon>
        <taxon>Micrococcales</taxon>
        <taxon>Cellulomonadaceae</taxon>
        <taxon>Actinotalea</taxon>
    </lineage>
</organism>
<dbReference type="PANTHER" id="PTHR19211">
    <property type="entry name" value="ATP-BINDING TRANSPORT PROTEIN-RELATED"/>
    <property type="match status" value="1"/>
</dbReference>
<dbReference type="InterPro" id="IPR003593">
    <property type="entry name" value="AAA+_ATPase"/>
</dbReference>
<feature type="domain" description="ABC transporter" evidence="6">
    <location>
        <begin position="379"/>
        <end position="570"/>
    </location>
</feature>
<gene>
    <name evidence="7" type="ORF">J4G33_05940</name>
</gene>
<comment type="caution">
    <text evidence="7">The sequence shown here is derived from an EMBL/GenBank/DDBJ whole genome shotgun (WGS) entry which is preliminary data.</text>
</comment>
<dbReference type="GO" id="GO:0005524">
    <property type="term" value="F:ATP binding"/>
    <property type="evidence" value="ECO:0007669"/>
    <property type="project" value="UniProtKB-KW"/>
</dbReference>
<reference evidence="7" key="1">
    <citation type="submission" date="2021-03" db="EMBL/GenBank/DDBJ databases">
        <title>Actinotalea soli sp. nov., isolated from soil.</title>
        <authorList>
            <person name="Ping W."/>
            <person name="Zhang J."/>
        </authorList>
    </citation>
    <scope>NUCLEOTIDE SEQUENCE</scope>
    <source>
        <strain evidence="7">BY-33</strain>
    </source>
</reference>
<dbReference type="CDD" id="cd03221">
    <property type="entry name" value="ABCF_EF-3"/>
    <property type="match status" value="1"/>
</dbReference>
<evidence type="ECO:0000256" key="5">
    <source>
        <dbReference type="SAM" id="MobiDB-lite"/>
    </source>
</evidence>
<dbReference type="EMBL" id="JAGEMK010000002">
    <property type="protein sequence ID" value="MBO1751340.1"/>
    <property type="molecule type" value="Genomic_DNA"/>
</dbReference>
<evidence type="ECO:0000256" key="2">
    <source>
        <dbReference type="ARBA" id="ARBA00022741"/>
    </source>
</evidence>
<evidence type="ECO:0000256" key="1">
    <source>
        <dbReference type="ARBA" id="ARBA00022737"/>
    </source>
</evidence>
<feature type="coiled-coil region" evidence="4">
    <location>
        <begin position="279"/>
        <end position="306"/>
    </location>
</feature>
<dbReference type="SMART" id="SM00382">
    <property type="entry name" value="AAA"/>
    <property type="match status" value="2"/>
</dbReference>
<evidence type="ECO:0000256" key="3">
    <source>
        <dbReference type="ARBA" id="ARBA00022840"/>
    </source>
</evidence>
<keyword evidence="2" id="KW-0547">Nucleotide-binding</keyword>
<keyword evidence="3 7" id="KW-0067">ATP-binding</keyword>
<dbReference type="PROSITE" id="PS50893">
    <property type="entry name" value="ABC_TRANSPORTER_2"/>
    <property type="match status" value="2"/>
</dbReference>
<dbReference type="InterPro" id="IPR003439">
    <property type="entry name" value="ABC_transporter-like_ATP-bd"/>
</dbReference>
<dbReference type="PANTHER" id="PTHR19211:SF14">
    <property type="entry name" value="ATP-BINDING CASSETTE SUB-FAMILY F MEMBER 1"/>
    <property type="match status" value="1"/>
</dbReference>
<evidence type="ECO:0000313" key="7">
    <source>
        <dbReference type="EMBL" id="MBO1751340.1"/>
    </source>
</evidence>
<dbReference type="Pfam" id="PF00005">
    <property type="entry name" value="ABC_tran"/>
    <property type="match status" value="2"/>
</dbReference>
<keyword evidence="8" id="KW-1185">Reference proteome</keyword>
<keyword evidence="4" id="KW-0175">Coiled coil</keyword>
<evidence type="ECO:0000256" key="4">
    <source>
        <dbReference type="SAM" id="Coils"/>
    </source>
</evidence>
<dbReference type="InterPro" id="IPR027417">
    <property type="entry name" value="P-loop_NTPase"/>
</dbReference>
<feature type="region of interest" description="Disordered" evidence="5">
    <location>
        <begin position="1"/>
        <end position="27"/>
    </location>
</feature>
<evidence type="ECO:0000259" key="6">
    <source>
        <dbReference type="PROSITE" id="PS50893"/>
    </source>
</evidence>
<proteinExistence type="predicted"/>
<dbReference type="FunFam" id="3.40.50.300:FF:000011">
    <property type="entry name" value="Putative ABC transporter ATP-binding component"/>
    <property type="match status" value="1"/>
</dbReference>
<dbReference type="AlphaFoldDB" id="A0A939LQU7"/>
<sequence length="570" mass="61250">MPRSLPSAASAGLHSTGPYSADPLTPTTGPVLRAEGISVSFAGRPVLTDLSLAVDPGHRVGLVGENGSGKSTLLRVLAGDLDPDVGEVHRPPDLGWLRQEVPLTTRTTVANLLDDALTQVRALVSVVERAGLALADPALADPTADDAATHAYDLALRRAELADAWDVDHRLDLLLEGLGVADLARDRRLLELSGGERTRISLAALLVRRPGALLLDEPTNHLDDEAAEFLAAQVRALPGAVLLASHDRVLLDEVCTSVLDLDPTPGGPVLTRGGYGDHRSEQQVRREQWEQRHAAEQEELADLRRAVTGVARRVAPGRGPTDGDKMQFDFKAGRVQQQLSRRVRNAQRRLDELEAAQVRKPPPRLTFRSPTGGAPNPDAAGELVVWLRDVVVPGRLVAPRLEVAAGRPLLVTGPNGSGKSTLLAVIAGDLEPAQGTVQRRRGVEVALLEQDVHLAAEERTPRELYALATAGLPDAPRLVELGLIPPRDVDRPVGTLSVGQRRRVVLAMVVARRPGLLLLDEPTNHISLALADELQDALQVGPGAVVVASHDRWLRRRWVGEEVVVRDGRL</sequence>
<dbReference type="PROSITE" id="PS00211">
    <property type="entry name" value="ABC_TRANSPORTER_1"/>
    <property type="match status" value="2"/>
</dbReference>
<dbReference type="Gene3D" id="3.40.50.300">
    <property type="entry name" value="P-loop containing nucleotide triphosphate hydrolases"/>
    <property type="match status" value="2"/>
</dbReference>
<evidence type="ECO:0000313" key="8">
    <source>
        <dbReference type="Proteomes" id="UP000664209"/>
    </source>
</evidence>
<accession>A0A939LQU7</accession>
<feature type="domain" description="ABC transporter" evidence="6">
    <location>
        <begin position="32"/>
        <end position="297"/>
    </location>
</feature>
<dbReference type="InterPro" id="IPR017871">
    <property type="entry name" value="ABC_transporter-like_CS"/>
</dbReference>
<dbReference type="InterPro" id="IPR050611">
    <property type="entry name" value="ABCF"/>
</dbReference>
<keyword evidence="1" id="KW-0677">Repeat</keyword>
<dbReference type="RefSeq" id="WP_208055001.1">
    <property type="nucleotide sequence ID" value="NZ_JAGEMK010000002.1"/>
</dbReference>
<name>A0A939LQU7_9CELL</name>
<dbReference type="SUPFAM" id="SSF52540">
    <property type="entry name" value="P-loop containing nucleoside triphosphate hydrolases"/>
    <property type="match status" value="2"/>
</dbReference>